<dbReference type="InterPro" id="IPR020578">
    <property type="entry name" value="Aminotrans_V_PyrdxlP_BS"/>
</dbReference>
<proteinExistence type="inferred from homology"/>
<sequence>MSGGAADGLMYLDHLASTPLDPAVLEEMLPWMGVAAAGNPHAAGHRRGWRAAEAIERARGDVAALIGARAGEILFMSGATEANALALLGGVPEGWPVLCSAVEHPSVLACVGELARRGHATETLPVDAAGRVDPDAVRIDGPALVSVMAANNEVGTIQPVADLARRCRERGGLFHTDAVQALSTGLLDVAAMGIDLASLSGHKLYGPMGIGALYVRQGVAVRPLLFGGGQQGGQRPGTLPTALCVGLGAACRIARERGAADAARLRELRERLFAVLADGVPGLRRNSPSAEGMGLAGCLHVAVPGLDAADRLLDLPELALSTGSACSSGEGGPSHVLLAMGRSVEDAFGSIRIGLGRFTTAEEVDRAGALLVEALQRGS</sequence>
<dbReference type="EC" id="2.8.1.7" evidence="4"/>
<comment type="function">
    <text evidence="2">Catalyzes the removal of elemental sulfur atoms from cysteine to produce alanine. Seems to participate in the biosynthesis of the nitrogenase metalloclusters by providing the inorganic sulfur required for the Fe-S core formation.</text>
</comment>
<dbReference type="InterPro" id="IPR015422">
    <property type="entry name" value="PyrdxlP-dep_Trfase_small"/>
</dbReference>
<dbReference type="Gene3D" id="3.90.1150.10">
    <property type="entry name" value="Aspartate Aminotransferase, domain 1"/>
    <property type="match status" value="1"/>
</dbReference>
<dbReference type="Proteomes" id="UP000321523">
    <property type="component" value="Unassembled WGS sequence"/>
</dbReference>
<evidence type="ECO:0000256" key="2">
    <source>
        <dbReference type="ARBA" id="ARBA00003120"/>
    </source>
</evidence>
<keyword evidence="10" id="KW-0411">Iron-sulfur</keyword>
<dbReference type="RefSeq" id="WP_244619428.1">
    <property type="nucleotide sequence ID" value="NZ_BJYZ01000003.1"/>
</dbReference>
<evidence type="ECO:0000256" key="6">
    <source>
        <dbReference type="ARBA" id="ARBA00022679"/>
    </source>
</evidence>
<evidence type="ECO:0000256" key="3">
    <source>
        <dbReference type="ARBA" id="ARBA00006490"/>
    </source>
</evidence>
<dbReference type="PANTHER" id="PTHR11601:SF34">
    <property type="entry name" value="CYSTEINE DESULFURASE"/>
    <property type="match status" value="1"/>
</dbReference>
<evidence type="ECO:0000256" key="10">
    <source>
        <dbReference type="ARBA" id="ARBA00023014"/>
    </source>
</evidence>
<evidence type="ECO:0000313" key="14">
    <source>
        <dbReference type="EMBL" id="GEO36899.1"/>
    </source>
</evidence>
<dbReference type="GO" id="GO:0046872">
    <property type="term" value="F:metal ion binding"/>
    <property type="evidence" value="ECO:0007669"/>
    <property type="project" value="UniProtKB-KW"/>
</dbReference>
<dbReference type="PANTHER" id="PTHR11601">
    <property type="entry name" value="CYSTEINE DESULFURYLASE FAMILY MEMBER"/>
    <property type="match status" value="1"/>
</dbReference>
<accession>A0A512DKA1</accession>
<dbReference type="Pfam" id="PF00266">
    <property type="entry name" value="Aminotran_5"/>
    <property type="match status" value="1"/>
</dbReference>
<evidence type="ECO:0000313" key="15">
    <source>
        <dbReference type="Proteomes" id="UP000321523"/>
    </source>
</evidence>
<evidence type="ECO:0000256" key="7">
    <source>
        <dbReference type="ARBA" id="ARBA00022723"/>
    </source>
</evidence>
<keyword evidence="9" id="KW-0408">Iron</keyword>
<protein>
    <recommendedName>
        <fullName evidence="5">Cysteine desulfurase</fullName>
        <ecNumber evidence="4">2.8.1.7</ecNumber>
    </recommendedName>
</protein>
<evidence type="ECO:0000256" key="4">
    <source>
        <dbReference type="ARBA" id="ARBA00012239"/>
    </source>
</evidence>
<comment type="caution">
    <text evidence="14">The sequence shown here is derived from an EMBL/GenBank/DDBJ whole genome shotgun (WGS) entry which is preliminary data.</text>
</comment>
<name>A0A512DKA1_9PROT</name>
<dbReference type="SUPFAM" id="SSF53383">
    <property type="entry name" value="PLP-dependent transferases"/>
    <property type="match status" value="1"/>
</dbReference>
<dbReference type="GO" id="GO:0031071">
    <property type="term" value="F:cysteine desulfurase activity"/>
    <property type="evidence" value="ECO:0007669"/>
    <property type="project" value="UniProtKB-EC"/>
</dbReference>
<comment type="catalytic activity">
    <reaction evidence="11">
        <text>(sulfur carrier)-H + L-cysteine = (sulfur carrier)-SH + L-alanine</text>
        <dbReference type="Rhea" id="RHEA:43892"/>
        <dbReference type="Rhea" id="RHEA-COMP:14737"/>
        <dbReference type="Rhea" id="RHEA-COMP:14739"/>
        <dbReference type="ChEBI" id="CHEBI:29917"/>
        <dbReference type="ChEBI" id="CHEBI:35235"/>
        <dbReference type="ChEBI" id="CHEBI:57972"/>
        <dbReference type="ChEBI" id="CHEBI:64428"/>
        <dbReference type="EC" id="2.8.1.7"/>
    </reaction>
</comment>
<comment type="cofactor">
    <cofactor evidence="1 12">
        <name>pyridoxal 5'-phosphate</name>
        <dbReference type="ChEBI" id="CHEBI:597326"/>
    </cofactor>
</comment>
<comment type="similarity">
    <text evidence="3">Belongs to the class-V pyridoxal-phosphate-dependent aminotransferase family. NifS/IscS subfamily.</text>
</comment>
<gene>
    <name evidence="14" type="ORF">SAE02_10470</name>
</gene>
<dbReference type="Gene3D" id="3.40.640.10">
    <property type="entry name" value="Type I PLP-dependent aspartate aminotransferase-like (Major domain)"/>
    <property type="match status" value="1"/>
</dbReference>
<dbReference type="InterPro" id="IPR000192">
    <property type="entry name" value="Aminotrans_V_dom"/>
</dbReference>
<dbReference type="InterPro" id="IPR016454">
    <property type="entry name" value="Cysteine_dSase"/>
</dbReference>
<dbReference type="PROSITE" id="PS00595">
    <property type="entry name" value="AA_TRANSFER_CLASS_5"/>
    <property type="match status" value="1"/>
</dbReference>
<evidence type="ECO:0000256" key="11">
    <source>
        <dbReference type="ARBA" id="ARBA00050776"/>
    </source>
</evidence>
<dbReference type="InterPro" id="IPR015421">
    <property type="entry name" value="PyrdxlP-dep_Trfase_major"/>
</dbReference>
<keyword evidence="6" id="KW-0808">Transferase</keyword>
<evidence type="ECO:0000259" key="13">
    <source>
        <dbReference type="Pfam" id="PF00266"/>
    </source>
</evidence>
<keyword evidence="7" id="KW-0479">Metal-binding</keyword>
<evidence type="ECO:0000256" key="1">
    <source>
        <dbReference type="ARBA" id="ARBA00001933"/>
    </source>
</evidence>
<dbReference type="EMBL" id="BJYZ01000003">
    <property type="protein sequence ID" value="GEO36899.1"/>
    <property type="molecule type" value="Genomic_DNA"/>
</dbReference>
<keyword evidence="15" id="KW-1185">Reference proteome</keyword>
<dbReference type="InterPro" id="IPR015424">
    <property type="entry name" value="PyrdxlP-dep_Trfase"/>
</dbReference>
<reference evidence="14 15" key="1">
    <citation type="submission" date="2019-07" db="EMBL/GenBank/DDBJ databases">
        <title>Whole genome shotgun sequence of Skermanella aerolata NBRC 106429.</title>
        <authorList>
            <person name="Hosoyama A."/>
            <person name="Uohara A."/>
            <person name="Ohji S."/>
            <person name="Ichikawa N."/>
        </authorList>
    </citation>
    <scope>NUCLEOTIDE SEQUENCE [LARGE SCALE GENOMIC DNA]</scope>
    <source>
        <strain evidence="14 15">NBRC 106429</strain>
    </source>
</reference>
<evidence type="ECO:0000256" key="12">
    <source>
        <dbReference type="RuleBase" id="RU004504"/>
    </source>
</evidence>
<keyword evidence="8" id="KW-0663">Pyridoxal phosphate</keyword>
<feature type="domain" description="Aminotransferase class V" evidence="13">
    <location>
        <begin position="10"/>
        <end position="366"/>
    </location>
</feature>
<dbReference type="PIRSF" id="PIRSF005572">
    <property type="entry name" value="NifS"/>
    <property type="match status" value="1"/>
</dbReference>
<evidence type="ECO:0000256" key="9">
    <source>
        <dbReference type="ARBA" id="ARBA00023004"/>
    </source>
</evidence>
<evidence type="ECO:0000256" key="5">
    <source>
        <dbReference type="ARBA" id="ARBA00013558"/>
    </source>
</evidence>
<dbReference type="GO" id="GO:0051536">
    <property type="term" value="F:iron-sulfur cluster binding"/>
    <property type="evidence" value="ECO:0007669"/>
    <property type="project" value="UniProtKB-KW"/>
</dbReference>
<organism evidence="14 15">
    <name type="scientific">Skermanella aerolata</name>
    <dbReference type="NCBI Taxonomy" id="393310"/>
    <lineage>
        <taxon>Bacteria</taxon>
        <taxon>Pseudomonadati</taxon>
        <taxon>Pseudomonadota</taxon>
        <taxon>Alphaproteobacteria</taxon>
        <taxon>Rhodospirillales</taxon>
        <taxon>Azospirillaceae</taxon>
        <taxon>Skermanella</taxon>
    </lineage>
</organism>
<dbReference type="AlphaFoldDB" id="A0A512DKA1"/>
<evidence type="ECO:0000256" key="8">
    <source>
        <dbReference type="ARBA" id="ARBA00022898"/>
    </source>
</evidence>